<gene>
    <name evidence="2" type="ORF">BECKTC1821D_GA0114238_103310</name>
    <name evidence="1" type="ORF">BECKTC1821E_GA0114239_103223</name>
    <name evidence="3" type="ORF">BECKTC1821F_GA0114240_10338</name>
</gene>
<organism evidence="1">
    <name type="scientific">Candidatus Kentrum sp. TC</name>
    <dbReference type="NCBI Taxonomy" id="2126339"/>
    <lineage>
        <taxon>Bacteria</taxon>
        <taxon>Pseudomonadati</taxon>
        <taxon>Pseudomonadota</taxon>
        <taxon>Gammaproteobacteria</taxon>
        <taxon>Candidatus Kentrum</taxon>
    </lineage>
</organism>
<dbReference type="EMBL" id="CAADFT010000032">
    <property type="protein sequence ID" value="VFK44181.1"/>
    <property type="molecule type" value="Genomic_DNA"/>
</dbReference>
<evidence type="ECO:0000313" key="2">
    <source>
        <dbReference type="EMBL" id="VFK46567.1"/>
    </source>
</evidence>
<name>A0A450YRK2_9GAMM</name>
<dbReference type="EMBL" id="CAADFS010000033">
    <property type="protein sequence ID" value="VFK46567.1"/>
    <property type="molecule type" value="Genomic_DNA"/>
</dbReference>
<dbReference type="EMBL" id="CAADFW010000033">
    <property type="protein sequence ID" value="VFK59391.1"/>
    <property type="molecule type" value="Genomic_DNA"/>
</dbReference>
<protein>
    <submittedName>
        <fullName evidence="1">Uncharacterized protein</fullName>
    </submittedName>
</protein>
<reference evidence="1" key="1">
    <citation type="submission" date="2019-02" db="EMBL/GenBank/DDBJ databases">
        <authorList>
            <person name="Gruber-Vodicka R. H."/>
            <person name="Seah K. B. B."/>
        </authorList>
    </citation>
    <scope>NUCLEOTIDE SEQUENCE</scope>
    <source>
        <strain evidence="2">BECK_BZ123</strain>
        <strain evidence="1">BECK_BZ125</strain>
        <strain evidence="3">BECK_BZ126</strain>
    </source>
</reference>
<sequence length="82" mass="9165">MGGGYNGSSSYTKIFLKSQIEKLSTIWKPSRNAKGWLSKRMNPIQRCRKIADQPAFAAIFDPKSAYAHGGSFRKIVRGVEKT</sequence>
<proteinExistence type="predicted"/>
<evidence type="ECO:0000313" key="3">
    <source>
        <dbReference type="EMBL" id="VFK59391.1"/>
    </source>
</evidence>
<dbReference type="AlphaFoldDB" id="A0A450YRK2"/>
<accession>A0A450YRK2</accession>
<evidence type="ECO:0000313" key="1">
    <source>
        <dbReference type="EMBL" id="VFK44181.1"/>
    </source>
</evidence>